<dbReference type="SUPFAM" id="SSF47413">
    <property type="entry name" value="lambda repressor-like DNA-binding domains"/>
    <property type="match status" value="1"/>
</dbReference>
<gene>
    <name evidence="2" type="ORF">AUP44_06365</name>
</gene>
<reference evidence="2 3" key="1">
    <citation type="submission" date="2015-12" db="EMBL/GenBank/DDBJ databases">
        <title>Genome sequence of Tistrella mobilis MCCC 1A02139.</title>
        <authorList>
            <person name="Lu L."/>
            <person name="Lai Q."/>
            <person name="Shao Z."/>
            <person name="Qian P."/>
        </authorList>
    </citation>
    <scope>NUCLEOTIDE SEQUENCE [LARGE SCALE GENOMIC DNA]</scope>
    <source>
        <strain evidence="2 3">MCCC 1A02139</strain>
    </source>
</reference>
<dbReference type="PANTHER" id="PTHR40455:SF1">
    <property type="entry name" value="ANTITOXIN HIGA"/>
    <property type="match status" value="1"/>
</dbReference>
<evidence type="ECO:0000259" key="1">
    <source>
        <dbReference type="PROSITE" id="PS50943"/>
    </source>
</evidence>
<feature type="domain" description="HTH cro/C1-type" evidence="1">
    <location>
        <begin position="63"/>
        <end position="116"/>
    </location>
</feature>
<dbReference type="GO" id="GO:0006355">
    <property type="term" value="P:regulation of DNA-templated transcription"/>
    <property type="evidence" value="ECO:0007669"/>
    <property type="project" value="InterPro"/>
</dbReference>
<protein>
    <submittedName>
        <fullName evidence="2">DNA-binding protein</fullName>
    </submittedName>
</protein>
<dbReference type="SMART" id="SM00530">
    <property type="entry name" value="HTH_XRE"/>
    <property type="match status" value="1"/>
</dbReference>
<dbReference type="EMBL" id="LPZR01000163">
    <property type="protein sequence ID" value="KYO52099.1"/>
    <property type="molecule type" value="Genomic_DNA"/>
</dbReference>
<evidence type="ECO:0000313" key="2">
    <source>
        <dbReference type="EMBL" id="KYO52099.1"/>
    </source>
</evidence>
<sequence>MSASLKPIRTGSDHAAALAELEQLWGAPAGSPEGDRLEVLTILIEAYEAQHFARNHPDPIDAILFRMNALGLKRKDLEPMIGTRGRVAEILNRRRPLSIEMIRKLHEALEIPAEVLIRQTELVQPTPLASTTSDGD</sequence>
<dbReference type="RefSeq" id="WP_062764821.1">
    <property type="nucleotide sequence ID" value="NZ_CP121045.1"/>
</dbReference>
<dbReference type="InterPro" id="IPR039060">
    <property type="entry name" value="Antitox_HigA"/>
</dbReference>
<dbReference type="PANTHER" id="PTHR40455">
    <property type="entry name" value="ANTITOXIN HIGA"/>
    <property type="match status" value="1"/>
</dbReference>
<dbReference type="InterPro" id="IPR001387">
    <property type="entry name" value="Cro/C1-type_HTH"/>
</dbReference>
<comment type="caution">
    <text evidence="2">The sequence shown here is derived from an EMBL/GenBank/DDBJ whole genome shotgun (WGS) entry which is preliminary data.</text>
</comment>
<dbReference type="PROSITE" id="PS50943">
    <property type="entry name" value="HTH_CROC1"/>
    <property type="match status" value="1"/>
</dbReference>
<dbReference type="GO" id="GO:0001046">
    <property type="term" value="F:core promoter sequence-specific DNA binding"/>
    <property type="evidence" value="ECO:0007669"/>
    <property type="project" value="TreeGrafter"/>
</dbReference>
<name>A0A162KUA6_9PROT</name>
<dbReference type="InterPro" id="IPR010982">
    <property type="entry name" value="Lambda_DNA-bd_dom_sf"/>
</dbReference>
<accession>A0A162KUA6</accession>
<dbReference type="Proteomes" id="UP000075787">
    <property type="component" value="Unassembled WGS sequence"/>
</dbReference>
<dbReference type="AlphaFoldDB" id="A0A162KUA6"/>
<organism evidence="2 3">
    <name type="scientific">Tistrella mobilis</name>
    <dbReference type="NCBI Taxonomy" id="171437"/>
    <lineage>
        <taxon>Bacteria</taxon>
        <taxon>Pseudomonadati</taxon>
        <taxon>Pseudomonadota</taxon>
        <taxon>Alphaproteobacteria</taxon>
        <taxon>Geminicoccales</taxon>
        <taxon>Geminicoccaceae</taxon>
        <taxon>Tistrella</taxon>
    </lineage>
</organism>
<proteinExistence type="predicted"/>
<dbReference type="GeneID" id="97240684"/>
<dbReference type="Pfam" id="PF01381">
    <property type="entry name" value="HTH_3"/>
    <property type="match status" value="1"/>
</dbReference>
<evidence type="ECO:0000313" key="3">
    <source>
        <dbReference type="Proteomes" id="UP000075787"/>
    </source>
</evidence>
<dbReference type="OrthoDB" id="9796786at2"/>
<keyword evidence="2" id="KW-0238">DNA-binding</keyword>